<feature type="domain" description="PIN" evidence="6">
    <location>
        <begin position="4"/>
        <end position="131"/>
    </location>
</feature>
<dbReference type="InterPro" id="IPR022907">
    <property type="entry name" value="VapC_family"/>
</dbReference>
<reference evidence="7 8" key="1">
    <citation type="journal article" date="2013" name="Genome Biol.">
        <title>Comparative genomics of the core and accessory genomes of 48 Sinorhizobium strains comprising five genospecies.</title>
        <authorList>
            <person name="Sugawara M."/>
            <person name="Epstein B."/>
            <person name="Badgley B.D."/>
            <person name="Unno T."/>
            <person name="Xu L."/>
            <person name="Reese J."/>
            <person name="Gyaneshwar P."/>
            <person name="Denny R."/>
            <person name="Mudge J."/>
            <person name="Bharti A.K."/>
            <person name="Farmer A.D."/>
            <person name="May G.D."/>
            <person name="Woodward J.E."/>
            <person name="Medigue C."/>
            <person name="Vallenet D."/>
            <person name="Lajus A."/>
            <person name="Rouy Z."/>
            <person name="Martinez-Vaz B."/>
            <person name="Tiffin P."/>
            <person name="Young N.D."/>
            <person name="Sadowsky M.J."/>
        </authorList>
    </citation>
    <scope>NUCLEOTIDE SEQUENCE [LARGE SCALE GENOMIC DNA]</scope>
    <source>
        <strain evidence="7 8">N6B1</strain>
    </source>
</reference>
<comment type="similarity">
    <text evidence="5">Belongs to the PINc/VapC protein family.</text>
</comment>
<protein>
    <recommendedName>
        <fullName evidence="5">Ribonuclease VapC</fullName>
        <shortName evidence="5">RNase VapC</shortName>
        <ecNumber evidence="5">3.1.-.-</ecNumber>
    </recommendedName>
    <alternativeName>
        <fullName evidence="5">Toxin VapC</fullName>
    </alternativeName>
</protein>
<dbReference type="GO" id="GO:0016788">
    <property type="term" value="F:hydrolase activity, acting on ester bonds"/>
    <property type="evidence" value="ECO:0007669"/>
    <property type="project" value="InterPro"/>
</dbReference>
<dbReference type="EC" id="3.1.-.-" evidence="5"/>
<dbReference type="GO" id="GO:0004540">
    <property type="term" value="F:RNA nuclease activity"/>
    <property type="evidence" value="ECO:0007669"/>
    <property type="project" value="InterPro"/>
</dbReference>
<evidence type="ECO:0000256" key="3">
    <source>
        <dbReference type="ARBA" id="ARBA00022723"/>
    </source>
</evidence>
<keyword evidence="1 5" id="KW-1277">Toxin-antitoxin system</keyword>
<evidence type="ECO:0000256" key="2">
    <source>
        <dbReference type="ARBA" id="ARBA00022722"/>
    </source>
</evidence>
<dbReference type="SUPFAM" id="SSF88723">
    <property type="entry name" value="PIN domain-like"/>
    <property type="match status" value="1"/>
</dbReference>
<keyword evidence="2 5" id="KW-0540">Nuclease</keyword>
<dbReference type="RefSeq" id="WP_014527488.1">
    <property type="nucleotide sequence ID" value="NZ_CP019586.1"/>
</dbReference>
<dbReference type="Pfam" id="PF01850">
    <property type="entry name" value="PIN"/>
    <property type="match status" value="1"/>
</dbReference>
<feature type="binding site" evidence="5">
    <location>
        <position position="6"/>
    </location>
    <ligand>
        <name>Mg(2+)</name>
        <dbReference type="ChEBI" id="CHEBI:18420"/>
    </ligand>
</feature>
<dbReference type="NCBIfam" id="TIGR00028">
    <property type="entry name" value="Mtu_PIN_fam"/>
    <property type="match status" value="1"/>
</dbReference>
<feature type="binding site" evidence="5">
    <location>
        <position position="106"/>
    </location>
    <ligand>
        <name>Mg(2+)</name>
        <dbReference type="ChEBI" id="CHEBI:18420"/>
    </ligand>
</feature>
<dbReference type="GO" id="GO:0090729">
    <property type="term" value="F:toxin activity"/>
    <property type="evidence" value="ECO:0007669"/>
    <property type="project" value="UniProtKB-KW"/>
</dbReference>
<gene>
    <name evidence="5" type="primary">vapC</name>
    <name evidence="7" type="ORF">GHK53_16465</name>
</gene>
<evidence type="ECO:0000256" key="1">
    <source>
        <dbReference type="ARBA" id="ARBA00022649"/>
    </source>
</evidence>
<comment type="caution">
    <text evidence="7">The sequence shown here is derived from an EMBL/GenBank/DDBJ whole genome shotgun (WGS) entry which is preliminary data.</text>
</comment>
<proteinExistence type="inferred from homology"/>
<dbReference type="Gene3D" id="3.40.50.1010">
    <property type="entry name" value="5'-nuclease"/>
    <property type="match status" value="1"/>
</dbReference>
<dbReference type="InterPro" id="IPR029060">
    <property type="entry name" value="PIN-like_dom_sf"/>
</dbReference>
<dbReference type="AlphaFoldDB" id="A0AAW9TTI3"/>
<keyword evidence="5" id="KW-0460">Magnesium</keyword>
<dbReference type="Proteomes" id="UP000429484">
    <property type="component" value="Unassembled WGS sequence"/>
</dbReference>
<keyword evidence="5" id="KW-0800">Toxin</keyword>
<evidence type="ECO:0000313" key="8">
    <source>
        <dbReference type="Proteomes" id="UP000429484"/>
    </source>
</evidence>
<organism evidence="7 8">
    <name type="scientific">Rhizobium meliloti</name>
    <name type="common">Ensifer meliloti</name>
    <name type="synonym">Sinorhizobium meliloti</name>
    <dbReference type="NCBI Taxonomy" id="382"/>
    <lineage>
        <taxon>Bacteria</taxon>
        <taxon>Pseudomonadati</taxon>
        <taxon>Pseudomonadota</taxon>
        <taxon>Alphaproteobacteria</taxon>
        <taxon>Hyphomicrobiales</taxon>
        <taxon>Rhizobiaceae</taxon>
        <taxon>Sinorhizobium/Ensifer group</taxon>
        <taxon>Sinorhizobium</taxon>
    </lineage>
</organism>
<dbReference type="GO" id="GO:0045926">
    <property type="term" value="P:negative regulation of growth"/>
    <property type="evidence" value="ECO:0007669"/>
    <property type="project" value="UniProtKB-ARBA"/>
</dbReference>
<evidence type="ECO:0000256" key="4">
    <source>
        <dbReference type="ARBA" id="ARBA00022801"/>
    </source>
</evidence>
<dbReference type="InterPro" id="IPR002716">
    <property type="entry name" value="PIN_dom"/>
</dbReference>
<evidence type="ECO:0000259" key="6">
    <source>
        <dbReference type="Pfam" id="PF01850"/>
    </source>
</evidence>
<evidence type="ECO:0000256" key="5">
    <source>
        <dbReference type="HAMAP-Rule" id="MF_00265"/>
    </source>
</evidence>
<accession>A0AAW9TTI3</accession>
<keyword evidence="4 5" id="KW-0378">Hydrolase</keyword>
<dbReference type="InterPro" id="IPR006226">
    <property type="entry name" value="Mtu_PIN"/>
</dbReference>
<dbReference type="EMBL" id="WISR01000149">
    <property type="protein sequence ID" value="MQW34340.1"/>
    <property type="molecule type" value="Genomic_DNA"/>
</dbReference>
<sequence>MTFLLDVNVLIALIDPSHIGHDDAHEWFASIGQTAWATCPITENGVIRIVGNPEYPNSPGSPLPAMEIVAKLRSLPGHVFWPDDVSLVGSSDIIPSKILTSGQVTDTYLLALAKARGGKLATFDRKLSAAAVTKGNSALHLIATNRS</sequence>
<name>A0AAW9TTI3_RHIML</name>
<dbReference type="HAMAP" id="MF_00265">
    <property type="entry name" value="VapC_Nob1"/>
    <property type="match status" value="1"/>
</dbReference>
<dbReference type="GO" id="GO:0000287">
    <property type="term" value="F:magnesium ion binding"/>
    <property type="evidence" value="ECO:0007669"/>
    <property type="project" value="UniProtKB-UniRule"/>
</dbReference>
<keyword evidence="3 5" id="KW-0479">Metal-binding</keyword>
<evidence type="ECO:0000313" key="7">
    <source>
        <dbReference type="EMBL" id="MQW34340.1"/>
    </source>
</evidence>
<comment type="function">
    <text evidence="5">Toxic component of a toxin-antitoxin (TA) system. An RNase.</text>
</comment>
<comment type="cofactor">
    <cofactor evidence="5">
        <name>Mg(2+)</name>
        <dbReference type="ChEBI" id="CHEBI:18420"/>
    </cofactor>
</comment>